<evidence type="ECO:0000313" key="2">
    <source>
        <dbReference type="Proteomes" id="UP000789375"/>
    </source>
</evidence>
<dbReference type="Proteomes" id="UP000789375">
    <property type="component" value="Unassembled WGS sequence"/>
</dbReference>
<protein>
    <submittedName>
        <fullName evidence="1">9535_t:CDS:1</fullName>
    </submittedName>
</protein>
<sequence>MISSYANTITFVPYFIITQQNNSRKSPLELNATMEHSSEPKSRIKRTK</sequence>
<proteinExistence type="predicted"/>
<keyword evidence="2" id="KW-1185">Reference proteome</keyword>
<dbReference type="AlphaFoldDB" id="A0A9N9CLS3"/>
<comment type="caution">
    <text evidence="1">The sequence shown here is derived from an EMBL/GenBank/DDBJ whole genome shotgun (WGS) entry which is preliminary data.</text>
</comment>
<evidence type="ECO:0000313" key="1">
    <source>
        <dbReference type="EMBL" id="CAG8604489.1"/>
    </source>
</evidence>
<gene>
    <name evidence="1" type="ORF">FMOSSE_LOCUS9127</name>
</gene>
<organism evidence="1 2">
    <name type="scientific">Funneliformis mosseae</name>
    <name type="common">Endomycorrhizal fungus</name>
    <name type="synonym">Glomus mosseae</name>
    <dbReference type="NCBI Taxonomy" id="27381"/>
    <lineage>
        <taxon>Eukaryota</taxon>
        <taxon>Fungi</taxon>
        <taxon>Fungi incertae sedis</taxon>
        <taxon>Mucoromycota</taxon>
        <taxon>Glomeromycotina</taxon>
        <taxon>Glomeromycetes</taxon>
        <taxon>Glomerales</taxon>
        <taxon>Glomeraceae</taxon>
        <taxon>Funneliformis</taxon>
    </lineage>
</organism>
<name>A0A9N9CLS3_FUNMO</name>
<dbReference type="EMBL" id="CAJVPP010002568">
    <property type="protein sequence ID" value="CAG8604489.1"/>
    <property type="molecule type" value="Genomic_DNA"/>
</dbReference>
<accession>A0A9N9CLS3</accession>
<reference evidence="1" key="1">
    <citation type="submission" date="2021-06" db="EMBL/GenBank/DDBJ databases">
        <authorList>
            <person name="Kallberg Y."/>
            <person name="Tangrot J."/>
            <person name="Rosling A."/>
        </authorList>
    </citation>
    <scope>NUCLEOTIDE SEQUENCE</scope>
    <source>
        <strain evidence="1">87-6 pot B 2015</strain>
    </source>
</reference>